<dbReference type="AlphaFoldDB" id="A0A3P6R1S0"/>
<evidence type="ECO:0000313" key="3">
    <source>
        <dbReference type="Proteomes" id="UP000281553"/>
    </source>
</evidence>
<feature type="region of interest" description="Disordered" evidence="1">
    <location>
        <begin position="171"/>
        <end position="205"/>
    </location>
</feature>
<dbReference type="OrthoDB" id="6242194at2759"/>
<keyword evidence="3" id="KW-1185">Reference proteome</keyword>
<evidence type="ECO:0000313" key="2">
    <source>
        <dbReference type="EMBL" id="VDK52437.1"/>
    </source>
</evidence>
<dbReference type="Gene3D" id="3.60.10.10">
    <property type="entry name" value="Endonuclease/exonuclease/phosphatase"/>
    <property type="match status" value="1"/>
</dbReference>
<dbReference type="SUPFAM" id="SSF56219">
    <property type="entry name" value="DNase I-like"/>
    <property type="match status" value="1"/>
</dbReference>
<reference evidence="2 3" key="1">
    <citation type="submission" date="2018-11" db="EMBL/GenBank/DDBJ databases">
        <authorList>
            <consortium name="Pathogen Informatics"/>
        </authorList>
    </citation>
    <scope>NUCLEOTIDE SEQUENCE [LARGE SCALE GENOMIC DNA]</scope>
</reference>
<protein>
    <recommendedName>
        <fullName evidence="4">Endonuclease/exonuclease/phosphatase domain-containing protein</fullName>
    </recommendedName>
</protein>
<evidence type="ECO:0000256" key="1">
    <source>
        <dbReference type="SAM" id="MobiDB-lite"/>
    </source>
</evidence>
<sequence length="205" mass="22827">MNAFKLQWQGYPSRDLLFVAGDWNARTGPCDATMRLIIGKYGLGQRCNNGERLVTSVDYNHFDVTGNGFQHPHWQLLMWYSNDGQTANHIDYIFVRSRWAISVPDSRSFRGAGVGSDSELAHARCKLRLSSQSKRLPTKRVNVMALSNTETRVAFNESLTAQILDQSTVFIEPPDNVDNPNSPELATTGSTEEGLGLHNDPQSLG</sequence>
<proteinExistence type="predicted"/>
<dbReference type="EMBL" id="UYRU01016927">
    <property type="protein sequence ID" value="VDK52437.1"/>
    <property type="molecule type" value="Genomic_DNA"/>
</dbReference>
<feature type="compositionally biased region" description="Polar residues" evidence="1">
    <location>
        <begin position="178"/>
        <end position="191"/>
    </location>
</feature>
<name>A0A3P6R1S0_DIBLA</name>
<dbReference type="InterPro" id="IPR036691">
    <property type="entry name" value="Endo/exonu/phosph_ase_sf"/>
</dbReference>
<evidence type="ECO:0008006" key="4">
    <source>
        <dbReference type="Google" id="ProtNLM"/>
    </source>
</evidence>
<dbReference type="Proteomes" id="UP000281553">
    <property type="component" value="Unassembled WGS sequence"/>
</dbReference>
<accession>A0A3P6R1S0</accession>
<gene>
    <name evidence="2" type="ORF">DILT_LOCUS1908</name>
</gene>
<organism evidence="2 3">
    <name type="scientific">Dibothriocephalus latus</name>
    <name type="common">Fish tapeworm</name>
    <name type="synonym">Diphyllobothrium latum</name>
    <dbReference type="NCBI Taxonomy" id="60516"/>
    <lineage>
        <taxon>Eukaryota</taxon>
        <taxon>Metazoa</taxon>
        <taxon>Spiralia</taxon>
        <taxon>Lophotrochozoa</taxon>
        <taxon>Platyhelminthes</taxon>
        <taxon>Cestoda</taxon>
        <taxon>Eucestoda</taxon>
        <taxon>Diphyllobothriidea</taxon>
        <taxon>Diphyllobothriidae</taxon>
        <taxon>Dibothriocephalus</taxon>
    </lineage>
</organism>